<dbReference type="EMBL" id="LAZR01000580">
    <property type="protein sequence ID" value="KKN63736.1"/>
    <property type="molecule type" value="Genomic_DNA"/>
</dbReference>
<dbReference type="Pfam" id="PF25209">
    <property type="entry name" value="Phage_capsid_4"/>
    <property type="match status" value="1"/>
</dbReference>
<proteinExistence type="predicted"/>
<evidence type="ECO:0000313" key="1">
    <source>
        <dbReference type="EMBL" id="KKN63736.1"/>
    </source>
</evidence>
<comment type="caution">
    <text evidence="1">The sequence shown here is derived from an EMBL/GenBank/DDBJ whole genome shotgun (WGS) entry which is preliminary data.</text>
</comment>
<gene>
    <name evidence="1" type="ORF">LCGC14_0498400</name>
</gene>
<sequence>MGVTTLAELGDTIPTVIEEAMFTAQHKAIMRALAWNIRKGKGTNVNVPYFNEATASQLTEAVDMTASQTMQDTNVQIVPYEVGLKIILTDNVLEDDNEDLKRAAGVLLGDGFEKKRDQDLLGQLDDATTSLAASANALTLGHIAAARATLMGNATTAGGPAPTPYACVIHPYQELDIVDILTPLVPSVSSVVGGVAGGIADEVLRRYSVGRVFDIPVIADGNMALTAVAAKGGVFASGKRGGLIYVSAREPSVEPERDASLRGWELNYVGRYGVGEYLPGWIVELFADATAPA</sequence>
<organism evidence="1">
    <name type="scientific">marine sediment metagenome</name>
    <dbReference type="NCBI Taxonomy" id="412755"/>
    <lineage>
        <taxon>unclassified sequences</taxon>
        <taxon>metagenomes</taxon>
        <taxon>ecological metagenomes</taxon>
    </lineage>
</organism>
<accession>A0A0F9URH5</accession>
<dbReference type="AlphaFoldDB" id="A0A0F9URH5"/>
<protein>
    <submittedName>
        <fullName evidence="1">Uncharacterized protein</fullName>
    </submittedName>
</protein>
<reference evidence="1" key="1">
    <citation type="journal article" date="2015" name="Nature">
        <title>Complex archaea that bridge the gap between prokaryotes and eukaryotes.</title>
        <authorList>
            <person name="Spang A."/>
            <person name="Saw J.H."/>
            <person name="Jorgensen S.L."/>
            <person name="Zaremba-Niedzwiedzka K."/>
            <person name="Martijn J."/>
            <person name="Lind A.E."/>
            <person name="van Eijk R."/>
            <person name="Schleper C."/>
            <person name="Guy L."/>
            <person name="Ettema T.J."/>
        </authorList>
    </citation>
    <scope>NUCLEOTIDE SEQUENCE</scope>
</reference>
<name>A0A0F9URH5_9ZZZZ</name>